<dbReference type="EC" id="2.3.1.37" evidence="5 15"/>
<reference evidence="17 18" key="1">
    <citation type="submission" date="2022-04" db="EMBL/GenBank/DDBJ databases">
        <authorList>
            <person name="Grouzdev D.S."/>
            <person name="Pantiukh K.S."/>
            <person name="Krutkina M.S."/>
        </authorList>
    </citation>
    <scope>NUCLEOTIDE SEQUENCE [LARGE SCALE GENOMIC DNA]</scope>
    <source>
        <strain evidence="17 18">6x-1</strain>
    </source>
</reference>
<proteinExistence type="inferred from homology"/>
<dbReference type="PROSITE" id="PS00599">
    <property type="entry name" value="AA_TRANSFER_CLASS_2"/>
    <property type="match status" value="1"/>
</dbReference>
<evidence type="ECO:0000256" key="3">
    <source>
        <dbReference type="ARBA" id="ARBA00008392"/>
    </source>
</evidence>
<evidence type="ECO:0000256" key="1">
    <source>
        <dbReference type="ARBA" id="ARBA00001933"/>
    </source>
</evidence>
<dbReference type="RefSeq" id="WP_247026788.1">
    <property type="nucleotide sequence ID" value="NZ_JALKCH010000002.1"/>
</dbReference>
<evidence type="ECO:0000256" key="4">
    <source>
        <dbReference type="ARBA" id="ARBA00011738"/>
    </source>
</evidence>
<dbReference type="NCBIfam" id="TIGR01821">
    <property type="entry name" value="5aminolev_synth"/>
    <property type="match status" value="1"/>
</dbReference>
<name>A0ABT0D801_9HYPH</name>
<dbReference type="SUPFAM" id="SSF53383">
    <property type="entry name" value="PLP-dependent transferases"/>
    <property type="match status" value="1"/>
</dbReference>
<sequence>MSYQRFFEDAVDTLRRERRYRTFAEIERAADRFPHAVWHTPDGPRDIVIWCSNDYLGMGCHEAVVEAMCATARKAGAGAGGTRNISGNSHAVVELERELADLHGKEAGLVFTSGYVSNQTGISTLARLIPDCLVLSDALNHNSMIEGVRQAGRDKQVFRHNDLAHLEELLKAAGDRPKLIVFESVYSMDGDVAPIGAICDLAKKYDAMTYLDEVHAVGMYGPRGGGIAERDGVMHRVDVIEGTLGKAFGVVGGYITGKAAVMDAVRSYAPGFIFTTALPPAVAAAAAASVRHLKASAGERTRQHAQVAKVKAALDAAGLPQMVTDTHIVPVMVGDATLCKAASDLLLNEHGIYIQPINYPTVPRGTERLRITPGPFHDDALVARLADALVDVWTRLGLAFVTRAEAAE</sequence>
<evidence type="ECO:0000256" key="15">
    <source>
        <dbReference type="RuleBase" id="RU910713"/>
    </source>
</evidence>
<evidence type="ECO:0000256" key="6">
    <source>
        <dbReference type="ARBA" id="ARBA00022679"/>
    </source>
</evidence>
<evidence type="ECO:0000256" key="12">
    <source>
        <dbReference type="ARBA" id="ARBA00032773"/>
    </source>
</evidence>
<dbReference type="InterPro" id="IPR015424">
    <property type="entry name" value="PyrdxlP-dep_Trfase"/>
</dbReference>
<comment type="pathway">
    <text evidence="2 15">Porphyrin-containing compound metabolism; protoporphyrin-IX biosynthesis; 5-aminolevulinate from glycine: step 1/1.</text>
</comment>
<keyword evidence="7 14" id="KW-0663">Pyridoxal phosphate</keyword>
<evidence type="ECO:0000256" key="5">
    <source>
        <dbReference type="ARBA" id="ARBA00013257"/>
    </source>
</evidence>
<dbReference type="CDD" id="cd06454">
    <property type="entry name" value="KBL_like"/>
    <property type="match status" value="1"/>
</dbReference>
<dbReference type="InterPro" id="IPR050087">
    <property type="entry name" value="AON_synthase_class-II"/>
</dbReference>
<keyword evidence="6 15" id="KW-0808">Transferase</keyword>
<dbReference type="InterPro" id="IPR010961">
    <property type="entry name" value="4pyrrol_synth_NH2levulA_synth"/>
</dbReference>
<evidence type="ECO:0000256" key="10">
    <source>
        <dbReference type="ARBA" id="ARBA00031691"/>
    </source>
</evidence>
<evidence type="ECO:0000259" key="16">
    <source>
        <dbReference type="Pfam" id="PF00155"/>
    </source>
</evidence>
<evidence type="ECO:0000256" key="8">
    <source>
        <dbReference type="ARBA" id="ARBA00023133"/>
    </source>
</evidence>
<dbReference type="GO" id="GO:0003870">
    <property type="term" value="F:5-aminolevulinate synthase activity"/>
    <property type="evidence" value="ECO:0007669"/>
    <property type="project" value="UniProtKB-EC"/>
</dbReference>
<evidence type="ECO:0000256" key="13">
    <source>
        <dbReference type="ARBA" id="ARBA00047654"/>
    </source>
</evidence>
<comment type="catalytic activity">
    <reaction evidence="13 15">
        <text>succinyl-CoA + glycine + H(+) = 5-aminolevulinate + CO2 + CoA</text>
        <dbReference type="Rhea" id="RHEA:12921"/>
        <dbReference type="ChEBI" id="CHEBI:15378"/>
        <dbReference type="ChEBI" id="CHEBI:16526"/>
        <dbReference type="ChEBI" id="CHEBI:57287"/>
        <dbReference type="ChEBI" id="CHEBI:57292"/>
        <dbReference type="ChEBI" id="CHEBI:57305"/>
        <dbReference type="ChEBI" id="CHEBI:356416"/>
        <dbReference type="EC" id="2.3.1.37"/>
    </reaction>
</comment>
<keyword evidence="9 15" id="KW-0012">Acyltransferase</keyword>
<evidence type="ECO:0000256" key="2">
    <source>
        <dbReference type="ARBA" id="ARBA00005029"/>
    </source>
</evidence>
<comment type="caution">
    <text evidence="17">The sequence shown here is derived from an EMBL/GenBank/DDBJ whole genome shotgun (WGS) entry which is preliminary data.</text>
</comment>
<evidence type="ECO:0000256" key="9">
    <source>
        <dbReference type="ARBA" id="ARBA00023315"/>
    </source>
</evidence>
<evidence type="ECO:0000313" key="18">
    <source>
        <dbReference type="Proteomes" id="UP001203284"/>
    </source>
</evidence>
<gene>
    <name evidence="17" type="primary">hemA</name>
    <name evidence="17" type="ORF">MWN34_04000</name>
</gene>
<dbReference type="Gene3D" id="3.40.640.10">
    <property type="entry name" value="Type I PLP-dependent aspartate aminotransferase-like (Major domain)"/>
    <property type="match status" value="1"/>
</dbReference>
<evidence type="ECO:0000256" key="7">
    <source>
        <dbReference type="ARBA" id="ARBA00022898"/>
    </source>
</evidence>
<evidence type="ECO:0000256" key="11">
    <source>
        <dbReference type="ARBA" id="ARBA00031945"/>
    </source>
</evidence>
<protein>
    <recommendedName>
        <fullName evidence="5 15">5-aminolevulinate synthase</fullName>
        <ecNumber evidence="5 15">2.3.1.37</ecNumber>
    </recommendedName>
    <alternativeName>
        <fullName evidence="10 15">5-aminolevulinic acid synthase</fullName>
    </alternativeName>
    <alternativeName>
        <fullName evidence="11 15">Delta-ALA synthase</fullName>
    </alternativeName>
    <alternativeName>
        <fullName evidence="12 15">Delta-aminolevulinate synthase</fullName>
    </alternativeName>
</protein>
<evidence type="ECO:0000313" key="17">
    <source>
        <dbReference type="EMBL" id="MCK0196070.1"/>
    </source>
</evidence>
<keyword evidence="18" id="KW-1185">Reference proteome</keyword>
<keyword evidence="8 15" id="KW-0350">Heme biosynthesis</keyword>
<comment type="cofactor">
    <cofactor evidence="1 14">
        <name>pyridoxal 5'-phosphate</name>
        <dbReference type="ChEBI" id="CHEBI:597326"/>
    </cofactor>
</comment>
<dbReference type="Gene3D" id="3.90.1150.10">
    <property type="entry name" value="Aspartate Aminotransferase, domain 1"/>
    <property type="match status" value="1"/>
</dbReference>
<organism evidence="17 18">
    <name type="scientific">Ancylobacter crimeensis</name>
    <dbReference type="NCBI Taxonomy" id="2579147"/>
    <lineage>
        <taxon>Bacteria</taxon>
        <taxon>Pseudomonadati</taxon>
        <taxon>Pseudomonadota</taxon>
        <taxon>Alphaproteobacteria</taxon>
        <taxon>Hyphomicrobiales</taxon>
        <taxon>Xanthobacteraceae</taxon>
        <taxon>Ancylobacter</taxon>
    </lineage>
</organism>
<dbReference type="InterPro" id="IPR001917">
    <property type="entry name" value="Aminotrans_II_pyridoxalP_BS"/>
</dbReference>
<evidence type="ECO:0000256" key="14">
    <source>
        <dbReference type="RuleBase" id="RU003693"/>
    </source>
</evidence>
<dbReference type="InterPro" id="IPR015422">
    <property type="entry name" value="PyrdxlP-dep_Trfase_small"/>
</dbReference>
<dbReference type="InterPro" id="IPR004839">
    <property type="entry name" value="Aminotransferase_I/II_large"/>
</dbReference>
<dbReference type="PANTHER" id="PTHR13693:SF102">
    <property type="entry name" value="2-AMINO-3-KETOBUTYRATE COENZYME A LIGASE, MITOCHONDRIAL"/>
    <property type="match status" value="1"/>
</dbReference>
<comment type="subunit">
    <text evidence="4">Homodimer.</text>
</comment>
<dbReference type="Pfam" id="PF00155">
    <property type="entry name" value="Aminotran_1_2"/>
    <property type="match status" value="1"/>
</dbReference>
<accession>A0ABT0D801</accession>
<dbReference type="InterPro" id="IPR015421">
    <property type="entry name" value="PyrdxlP-dep_Trfase_major"/>
</dbReference>
<dbReference type="Proteomes" id="UP001203284">
    <property type="component" value="Unassembled WGS sequence"/>
</dbReference>
<comment type="similarity">
    <text evidence="3 14">Belongs to the class-II pyridoxal-phosphate-dependent aminotransferase family.</text>
</comment>
<dbReference type="PANTHER" id="PTHR13693">
    <property type="entry name" value="CLASS II AMINOTRANSFERASE/8-AMINO-7-OXONONANOATE SYNTHASE"/>
    <property type="match status" value="1"/>
</dbReference>
<dbReference type="EMBL" id="JALKCH010000002">
    <property type="protein sequence ID" value="MCK0196070.1"/>
    <property type="molecule type" value="Genomic_DNA"/>
</dbReference>
<feature type="domain" description="Aminotransferase class I/classII large" evidence="16">
    <location>
        <begin position="46"/>
        <end position="389"/>
    </location>
</feature>